<keyword evidence="1" id="KW-0812">Transmembrane</keyword>
<sequence>YSYLNFINIIFPIRKNSRIKNIVTPKLISVMLLVSACGALAPMVNIFTGISSVPGGYIMMVVPNSPRHKTNESTKAVNIEGRSKGMLILKNLFIGDMPMILATSSSETGTCFMPLPIILAAINPNLPT</sequence>
<reference evidence="2" key="1">
    <citation type="journal article" date="2014" name="Front. Microbiol.">
        <title>High frequency of phylogenetically diverse reductive dehalogenase-homologous genes in deep subseafloor sedimentary metagenomes.</title>
        <authorList>
            <person name="Kawai M."/>
            <person name="Futagami T."/>
            <person name="Toyoda A."/>
            <person name="Takaki Y."/>
            <person name="Nishi S."/>
            <person name="Hori S."/>
            <person name="Arai W."/>
            <person name="Tsubouchi T."/>
            <person name="Morono Y."/>
            <person name="Uchiyama I."/>
            <person name="Ito T."/>
            <person name="Fujiyama A."/>
            <person name="Inagaki F."/>
            <person name="Takami H."/>
        </authorList>
    </citation>
    <scope>NUCLEOTIDE SEQUENCE</scope>
    <source>
        <strain evidence="2">Expedition CK06-06</strain>
    </source>
</reference>
<gene>
    <name evidence="2" type="ORF">S06H3_62123</name>
</gene>
<comment type="caution">
    <text evidence="2">The sequence shown here is derived from an EMBL/GenBank/DDBJ whole genome shotgun (WGS) entry which is preliminary data.</text>
</comment>
<keyword evidence="1" id="KW-1133">Transmembrane helix</keyword>
<accession>X1QU92</accession>
<dbReference type="EMBL" id="BARV01040875">
    <property type="protein sequence ID" value="GAI46849.1"/>
    <property type="molecule type" value="Genomic_DNA"/>
</dbReference>
<feature type="transmembrane region" description="Helical" evidence="1">
    <location>
        <begin position="27"/>
        <end position="50"/>
    </location>
</feature>
<keyword evidence="1" id="KW-0472">Membrane</keyword>
<evidence type="ECO:0000313" key="2">
    <source>
        <dbReference type="EMBL" id="GAI46849.1"/>
    </source>
</evidence>
<name>X1QU92_9ZZZZ</name>
<feature type="non-terminal residue" evidence="2">
    <location>
        <position position="1"/>
    </location>
</feature>
<protein>
    <submittedName>
        <fullName evidence="2">Uncharacterized protein</fullName>
    </submittedName>
</protein>
<organism evidence="2">
    <name type="scientific">marine sediment metagenome</name>
    <dbReference type="NCBI Taxonomy" id="412755"/>
    <lineage>
        <taxon>unclassified sequences</taxon>
        <taxon>metagenomes</taxon>
        <taxon>ecological metagenomes</taxon>
    </lineage>
</organism>
<evidence type="ECO:0000256" key="1">
    <source>
        <dbReference type="SAM" id="Phobius"/>
    </source>
</evidence>
<dbReference type="AlphaFoldDB" id="X1QU92"/>
<proteinExistence type="predicted"/>